<feature type="transmembrane region" description="Helical" evidence="1">
    <location>
        <begin position="231"/>
        <end position="248"/>
    </location>
</feature>
<dbReference type="AlphaFoldDB" id="A0A514LD89"/>
<dbReference type="EMBL" id="CP035485">
    <property type="protein sequence ID" value="QDI89816.1"/>
    <property type="molecule type" value="Genomic_DNA"/>
</dbReference>
<name>A0A514LD89_9BACI</name>
<proteinExistence type="predicted"/>
<feature type="transmembrane region" description="Helical" evidence="1">
    <location>
        <begin position="29"/>
        <end position="52"/>
    </location>
</feature>
<protein>
    <submittedName>
        <fullName evidence="2">DUF1189 domain-containing protein</fullName>
    </submittedName>
</protein>
<keyword evidence="1" id="KW-0472">Membrane</keyword>
<evidence type="ECO:0000256" key="1">
    <source>
        <dbReference type="SAM" id="Phobius"/>
    </source>
</evidence>
<dbReference type="InterPro" id="IPR009574">
    <property type="entry name" value="DUF1189"/>
</dbReference>
<dbReference type="RefSeq" id="WP_142086344.1">
    <property type="nucleotide sequence ID" value="NZ_CP035485.1"/>
</dbReference>
<gene>
    <name evidence="2" type="ORF">EPH95_00345</name>
</gene>
<keyword evidence="3" id="KW-1185">Reference proteome</keyword>
<dbReference type="Pfam" id="PF06691">
    <property type="entry name" value="DUF1189"/>
    <property type="match status" value="1"/>
</dbReference>
<organism evidence="2 3">
    <name type="scientific">Salicibibacter halophilus</name>
    <dbReference type="NCBI Taxonomy" id="2502791"/>
    <lineage>
        <taxon>Bacteria</taxon>
        <taxon>Bacillati</taxon>
        <taxon>Bacillota</taxon>
        <taxon>Bacilli</taxon>
        <taxon>Bacillales</taxon>
        <taxon>Bacillaceae</taxon>
        <taxon>Salicibibacter</taxon>
    </lineage>
</organism>
<keyword evidence="1" id="KW-1133">Transmembrane helix</keyword>
<evidence type="ECO:0000313" key="2">
    <source>
        <dbReference type="EMBL" id="QDI89816.1"/>
    </source>
</evidence>
<reference evidence="3" key="1">
    <citation type="submission" date="2019-01" db="EMBL/GenBank/DDBJ databases">
        <title>Genomic analysis of Salicibibacter sp. NKC3-5.</title>
        <authorList>
            <person name="Oh Y.J."/>
        </authorList>
    </citation>
    <scope>NUCLEOTIDE SEQUENCE [LARGE SCALE GENOMIC DNA]</scope>
    <source>
        <strain evidence="3">NKC3-5</strain>
    </source>
</reference>
<evidence type="ECO:0000313" key="3">
    <source>
        <dbReference type="Proteomes" id="UP000319756"/>
    </source>
</evidence>
<accession>A0A514LD89</accession>
<dbReference type="KEGG" id="sale:EPH95_00345"/>
<sequence>MNIWKSFFYSLFSPSMIGRFRMQKIGRTILYVFLLVLIINVPAAISISSFALSAGDRLQHVLAEDIPDYEVESGTLAVEHEQMPFTTHIDDTLVLLDDSGQVHPSDLDGEANVTALLEDRAFMVADGDVEQLEYGAFSFTKAELQEATGSFLELLPAFIALILILLYLFASGMKFIGVFVISGIGLLLKKFYPARLQYRHMWVMSAYIATLPSIVGAFLDVAGRNGDFSFWVYWLLVIGISILVFRTLPKPKSRRTREE</sequence>
<keyword evidence="1" id="KW-0812">Transmembrane</keyword>
<dbReference type="Proteomes" id="UP000319756">
    <property type="component" value="Chromosome"/>
</dbReference>
<dbReference type="OrthoDB" id="1903376at2"/>
<feature type="transmembrane region" description="Helical" evidence="1">
    <location>
        <begin position="200"/>
        <end position="219"/>
    </location>
</feature>
<feature type="transmembrane region" description="Helical" evidence="1">
    <location>
        <begin position="158"/>
        <end position="188"/>
    </location>
</feature>